<dbReference type="AlphaFoldDB" id="A0AAD4LC51"/>
<accession>A0AAD4LC51</accession>
<dbReference type="PROSITE" id="PS00455">
    <property type="entry name" value="AMP_BINDING"/>
    <property type="match status" value="1"/>
</dbReference>
<dbReference type="InterPro" id="IPR042099">
    <property type="entry name" value="ANL_N_sf"/>
</dbReference>
<organism evidence="7 8">
    <name type="scientific">Lactarius akahatsu</name>
    <dbReference type="NCBI Taxonomy" id="416441"/>
    <lineage>
        <taxon>Eukaryota</taxon>
        <taxon>Fungi</taxon>
        <taxon>Dikarya</taxon>
        <taxon>Basidiomycota</taxon>
        <taxon>Agaricomycotina</taxon>
        <taxon>Agaricomycetes</taxon>
        <taxon>Russulales</taxon>
        <taxon>Russulaceae</taxon>
        <taxon>Lactarius</taxon>
    </lineage>
</organism>
<name>A0AAD4LC51_9AGAM</name>
<proteinExistence type="inferred from homology"/>
<dbReference type="GO" id="GO:0005783">
    <property type="term" value="C:endoplasmic reticulum"/>
    <property type="evidence" value="ECO:0007669"/>
    <property type="project" value="TreeGrafter"/>
</dbReference>
<dbReference type="Gene3D" id="3.40.50.12780">
    <property type="entry name" value="N-terminal domain of ligase-like"/>
    <property type="match status" value="1"/>
</dbReference>
<reference evidence="7" key="1">
    <citation type="submission" date="2022-01" db="EMBL/GenBank/DDBJ databases">
        <title>Comparative genomics reveals a dynamic genome evolution in the ectomycorrhizal milk-cap (Lactarius) mushrooms.</title>
        <authorList>
            <consortium name="DOE Joint Genome Institute"/>
            <person name="Lebreton A."/>
            <person name="Tang N."/>
            <person name="Kuo A."/>
            <person name="LaButti K."/>
            <person name="Drula E."/>
            <person name="Barry K."/>
            <person name="Clum A."/>
            <person name="Lipzen A."/>
            <person name="Mousain D."/>
            <person name="Ng V."/>
            <person name="Wang R."/>
            <person name="Wang X."/>
            <person name="Dai Y."/>
            <person name="Henrissat B."/>
            <person name="Grigoriev I.V."/>
            <person name="Guerin-Laguette A."/>
            <person name="Yu F."/>
            <person name="Martin F.M."/>
        </authorList>
    </citation>
    <scope>NUCLEOTIDE SEQUENCE</scope>
    <source>
        <strain evidence="7">QP</strain>
    </source>
</reference>
<dbReference type="PANTHER" id="PTHR43272">
    <property type="entry name" value="LONG-CHAIN-FATTY-ACID--COA LIGASE"/>
    <property type="match status" value="1"/>
</dbReference>
<evidence type="ECO:0000256" key="3">
    <source>
        <dbReference type="ARBA" id="ARBA00022741"/>
    </source>
</evidence>
<keyword evidence="8" id="KW-1185">Reference proteome</keyword>
<evidence type="ECO:0000313" key="7">
    <source>
        <dbReference type="EMBL" id="KAH8988373.1"/>
    </source>
</evidence>
<dbReference type="SUPFAM" id="SSF56801">
    <property type="entry name" value="Acetyl-CoA synthetase-like"/>
    <property type="match status" value="1"/>
</dbReference>
<comment type="catalytic activity">
    <reaction evidence="5">
        <text>a long-chain fatty acid + ATP + CoA = a long-chain fatty acyl-CoA + AMP + diphosphate</text>
        <dbReference type="Rhea" id="RHEA:15421"/>
        <dbReference type="ChEBI" id="CHEBI:30616"/>
        <dbReference type="ChEBI" id="CHEBI:33019"/>
        <dbReference type="ChEBI" id="CHEBI:57287"/>
        <dbReference type="ChEBI" id="CHEBI:57560"/>
        <dbReference type="ChEBI" id="CHEBI:83139"/>
        <dbReference type="ChEBI" id="CHEBI:456215"/>
        <dbReference type="EC" id="6.2.1.3"/>
    </reaction>
</comment>
<dbReference type="Proteomes" id="UP001201163">
    <property type="component" value="Unassembled WGS sequence"/>
</dbReference>
<dbReference type="GO" id="GO:0005524">
    <property type="term" value="F:ATP binding"/>
    <property type="evidence" value="ECO:0007669"/>
    <property type="project" value="UniProtKB-KW"/>
</dbReference>
<dbReference type="InterPro" id="IPR020845">
    <property type="entry name" value="AMP-binding_CS"/>
</dbReference>
<keyword evidence="2" id="KW-0436">Ligase</keyword>
<evidence type="ECO:0000256" key="1">
    <source>
        <dbReference type="ARBA" id="ARBA00006432"/>
    </source>
</evidence>
<protein>
    <submittedName>
        <fullName evidence="7">Long-chain-fatty-acid-CoA-ligase</fullName>
    </submittedName>
</protein>
<dbReference type="EMBL" id="JAKELL010000042">
    <property type="protein sequence ID" value="KAH8988373.1"/>
    <property type="molecule type" value="Genomic_DNA"/>
</dbReference>
<evidence type="ECO:0000259" key="6">
    <source>
        <dbReference type="Pfam" id="PF00501"/>
    </source>
</evidence>
<dbReference type="GO" id="GO:0004467">
    <property type="term" value="F:long-chain fatty acid-CoA ligase activity"/>
    <property type="evidence" value="ECO:0007669"/>
    <property type="project" value="UniProtKB-EC"/>
</dbReference>
<comment type="similarity">
    <text evidence="1">Belongs to the ATP-dependent AMP-binding enzyme family.</text>
</comment>
<dbReference type="GO" id="GO:0005811">
    <property type="term" value="C:lipid droplet"/>
    <property type="evidence" value="ECO:0007669"/>
    <property type="project" value="TreeGrafter"/>
</dbReference>
<evidence type="ECO:0000313" key="8">
    <source>
        <dbReference type="Proteomes" id="UP001201163"/>
    </source>
</evidence>
<evidence type="ECO:0000256" key="4">
    <source>
        <dbReference type="ARBA" id="ARBA00022840"/>
    </source>
</evidence>
<evidence type="ECO:0000256" key="2">
    <source>
        <dbReference type="ARBA" id="ARBA00022598"/>
    </source>
</evidence>
<keyword evidence="3" id="KW-0547">Nucleotide-binding</keyword>
<dbReference type="InterPro" id="IPR000873">
    <property type="entry name" value="AMP-dep_synth/lig_dom"/>
</dbReference>
<dbReference type="PANTHER" id="PTHR43272:SF83">
    <property type="entry name" value="ACYL-COA SYNTHETASE LONG-CHAIN, ISOFORM J"/>
    <property type="match status" value="1"/>
</dbReference>
<evidence type="ECO:0000256" key="5">
    <source>
        <dbReference type="ARBA" id="ARBA00036813"/>
    </source>
</evidence>
<dbReference type="Pfam" id="PF00501">
    <property type="entry name" value="AMP-binding"/>
    <property type="match status" value="1"/>
</dbReference>
<comment type="caution">
    <text evidence="7">The sequence shown here is derived from an EMBL/GenBank/DDBJ whole genome shotgun (WGS) entry which is preliminary data.</text>
</comment>
<feature type="domain" description="AMP-dependent synthetase/ligase" evidence="6">
    <location>
        <begin position="106"/>
        <end position="513"/>
    </location>
</feature>
<dbReference type="GO" id="GO:0035336">
    <property type="term" value="P:long-chain fatty-acyl-CoA metabolic process"/>
    <property type="evidence" value="ECO:0007669"/>
    <property type="project" value="TreeGrafter"/>
</dbReference>
<sequence length="697" mass="75962">MASYSYHLGPNESWGKGSVDIGPSANTGESRIRRLEKTKDRLVTAPIEGIHTVHDVLLYAARTHGTRNAYGYRDVIKIIEEQKEVTKTVGGQEVKETKTWKYFQLSDYKYISYFGLKEIVSEVARGLLKLGVQKNDVFNIYAQTGPSWQYLSYGCASISAIVATAYDTLGESGLQHSLNEPECVGLFTNAELLPVVAKVLKNVPSIRIVVYDGQPPEDVISKITGTREGVTVLSLDALREMGRTEPLEGADSRTPSSDDVACIMYTSGTTGAPKGVVLKHSHLIASIGSVVTLVGHHLNPDDCYLAFLPLAHILEYVVELSFLFVGMCSGFARVKTLTDQSVRNCQGDIKAFRPTIMVGVPAVWELIRKGIIAQVNKSGTIRKSMFNGAMAVKKANVPGLKSVVDSVVFSKIREGTGGRLRVALSGGAALSRETQEFLTTALVTVVQGYGMTETCGMCSILPPDMMRYSCVGLPSPSIEIKFLDVPDAGYLATNNPPQGEILLRGPSVTGGYYKRDDLNNSEDTFTKDGWLRTGDVGQWNKDGTLTIIDRIKNLVKLQGGEYIALERLESTYKSCNYVSNICVHAIPDATQPIAIIVPHEGHLRAALPEEDPHASLANLCASAKVKALVLKECNAAGKKSGFKGIEMLQAVVLTADEWTPESGLVTAAQKVQRRKVAERFDVEIKVRFRFAYARVDG</sequence>
<gene>
    <name evidence="7" type="ORF">EDB92DRAFT_1800627</name>
</gene>
<keyword evidence="4" id="KW-0067">ATP-binding</keyword>
<dbReference type="GO" id="GO:0005886">
    <property type="term" value="C:plasma membrane"/>
    <property type="evidence" value="ECO:0007669"/>
    <property type="project" value="TreeGrafter"/>
</dbReference>